<organism evidence="3 4">
    <name type="scientific">Hymenobacter cellulosilyticus</name>
    <dbReference type="NCBI Taxonomy" id="2932248"/>
    <lineage>
        <taxon>Bacteria</taxon>
        <taxon>Pseudomonadati</taxon>
        <taxon>Bacteroidota</taxon>
        <taxon>Cytophagia</taxon>
        <taxon>Cytophagales</taxon>
        <taxon>Hymenobacteraceae</taxon>
        <taxon>Hymenobacter</taxon>
    </lineage>
</organism>
<evidence type="ECO:0000313" key="3">
    <source>
        <dbReference type="EMBL" id="UOQ74118.1"/>
    </source>
</evidence>
<reference evidence="3" key="1">
    <citation type="submission" date="2022-04" db="EMBL/GenBank/DDBJ databases">
        <title>Hymenobacter sp. isolated from the air.</title>
        <authorList>
            <person name="Won M."/>
            <person name="Lee C.-M."/>
            <person name="Woen H.-Y."/>
            <person name="Kwon S.-W."/>
        </authorList>
    </citation>
    <scope>NUCLEOTIDE SEQUENCE</scope>
    <source>
        <strain evidence="3">5116S-3</strain>
    </source>
</reference>
<dbReference type="InterPro" id="IPR036162">
    <property type="entry name" value="Resolvase-like_N_sf"/>
</dbReference>
<feature type="domain" description="Resolvase/invertase-type recombinase catalytic" evidence="2">
    <location>
        <begin position="1"/>
        <end position="59"/>
    </location>
</feature>
<accession>A0A8T9QDB9</accession>
<dbReference type="RefSeq" id="WP_244677462.1">
    <property type="nucleotide sequence ID" value="NZ_CP095046.1"/>
</dbReference>
<proteinExistence type="predicted"/>
<dbReference type="KEGG" id="hcu:MUN79_09620"/>
<evidence type="ECO:0000259" key="2">
    <source>
        <dbReference type="PROSITE" id="PS51736"/>
    </source>
</evidence>
<dbReference type="GO" id="GO:0003677">
    <property type="term" value="F:DNA binding"/>
    <property type="evidence" value="ECO:0007669"/>
    <property type="project" value="InterPro"/>
</dbReference>
<dbReference type="EMBL" id="CP095046">
    <property type="protein sequence ID" value="UOQ74118.1"/>
    <property type="molecule type" value="Genomic_DNA"/>
</dbReference>
<dbReference type="GO" id="GO:0000150">
    <property type="term" value="F:DNA strand exchange activity"/>
    <property type="evidence" value="ECO:0007669"/>
    <property type="project" value="InterPro"/>
</dbReference>
<keyword evidence="4" id="KW-1185">Reference proteome</keyword>
<protein>
    <submittedName>
        <fullName evidence="3">Recombinase family protein</fullName>
    </submittedName>
</protein>
<evidence type="ECO:0000313" key="4">
    <source>
        <dbReference type="Proteomes" id="UP000831796"/>
    </source>
</evidence>
<dbReference type="Gene3D" id="3.40.50.1390">
    <property type="entry name" value="Resolvase, N-terminal catalytic domain"/>
    <property type="match status" value="1"/>
</dbReference>
<dbReference type="InterPro" id="IPR006119">
    <property type="entry name" value="Resolv_N"/>
</dbReference>
<name>A0A8T9QDB9_9BACT</name>
<evidence type="ECO:0000256" key="1">
    <source>
        <dbReference type="SAM" id="MobiDB-lite"/>
    </source>
</evidence>
<dbReference type="Proteomes" id="UP000831796">
    <property type="component" value="Chromosome"/>
</dbReference>
<dbReference type="PROSITE" id="PS51736">
    <property type="entry name" value="RECOMBINASES_3"/>
    <property type="match status" value="1"/>
</dbReference>
<feature type="region of interest" description="Disordered" evidence="1">
    <location>
        <begin position="64"/>
        <end position="88"/>
    </location>
</feature>
<dbReference type="SUPFAM" id="SSF53041">
    <property type="entry name" value="Resolvase-like"/>
    <property type="match status" value="1"/>
</dbReference>
<dbReference type="AlphaFoldDB" id="A0A8T9QDB9"/>
<gene>
    <name evidence="3" type="ORF">MUN79_09620</name>
</gene>
<dbReference type="Pfam" id="PF00239">
    <property type="entry name" value="Resolvase"/>
    <property type="match status" value="1"/>
</dbReference>
<sequence length="125" mass="13401">MVAELEFKGVGLISLTDAINTTSAQGRLVFNLLASLAEFEQELIWERTYASLAAAWARAPSLVVGGGSHKKPSARPSLPRPYTKSSNWASTRLPSAYAFPRLRFTNTCATAVSSLTATKKSLPAS</sequence>